<evidence type="ECO:0000259" key="2">
    <source>
        <dbReference type="Pfam" id="PF01182"/>
    </source>
</evidence>
<dbReference type="Gene3D" id="3.40.50.1360">
    <property type="match status" value="1"/>
</dbReference>
<dbReference type="AlphaFoldDB" id="A0A368KRG5"/>
<dbReference type="Proteomes" id="UP000253562">
    <property type="component" value="Unassembled WGS sequence"/>
</dbReference>
<dbReference type="InterPro" id="IPR037171">
    <property type="entry name" value="NagB/RpiA_transferase-like"/>
</dbReference>
<evidence type="ECO:0000256" key="1">
    <source>
        <dbReference type="NCBIfam" id="TIGR00502"/>
    </source>
</evidence>
<name>A0A368KRG5_9BACT</name>
<proteinExistence type="predicted"/>
<evidence type="ECO:0000313" key="4">
    <source>
        <dbReference type="Proteomes" id="UP000253562"/>
    </source>
</evidence>
<dbReference type="SUPFAM" id="SSF102588">
    <property type="entry name" value="LmbE-like"/>
    <property type="match status" value="1"/>
</dbReference>
<dbReference type="InterPro" id="IPR004547">
    <property type="entry name" value="Glucosamine6P_isomerase"/>
</dbReference>
<dbReference type="Pfam" id="PF02585">
    <property type="entry name" value="PIG-L"/>
    <property type="match status" value="1"/>
</dbReference>
<feature type="domain" description="Glucosamine/galactosamine-6-phosphate isomerase" evidence="2">
    <location>
        <begin position="15"/>
        <end position="239"/>
    </location>
</feature>
<dbReference type="GO" id="GO:0004342">
    <property type="term" value="F:glucosamine-6-phosphate deaminase activity"/>
    <property type="evidence" value="ECO:0007669"/>
    <property type="project" value="UniProtKB-UniRule"/>
</dbReference>
<organism evidence="3 4">
    <name type="scientific">Bremerella cremea</name>
    <dbReference type="NCBI Taxonomy" id="1031537"/>
    <lineage>
        <taxon>Bacteria</taxon>
        <taxon>Pseudomonadati</taxon>
        <taxon>Planctomycetota</taxon>
        <taxon>Planctomycetia</taxon>
        <taxon>Pirellulales</taxon>
        <taxon>Pirellulaceae</taxon>
        <taxon>Bremerella</taxon>
    </lineage>
</organism>
<dbReference type="GO" id="GO:0005975">
    <property type="term" value="P:carbohydrate metabolic process"/>
    <property type="evidence" value="ECO:0007669"/>
    <property type="project" value="InterPro"/>
</dbReference>
<comment type="caution">
    <text evidence="3">The sequence shown here is derived from an EMBL/GenBank/DDBJ whole genome shotgun (WGS) entry which is preliminary data.</text>
</comment>
<sequence length="619" mass="69332">MSIQSTALPCSVFSSSEALSRHVAEIVATIIRERQAQKATAVLGLPTGSTPMGVYRELVRMHQEEGLDLSNVIAFNLDEYYGLKPTQLQSYHRQMHEVFFQHVNIAPENIHIPDGMIPLDQVDAYCEEYEAKIREAGGIDLMLLGIGSNGHIGFNEPFSIHNSRTRLCTLDPITRRGAASDFFHEENVPHQAITMGLGTILEARKVLLLALGQGKSSIIRELLEGPVTNRVPATCLQGHRDASVFIDSAAGIKLTAVDTPWVEHEVEWDQTMIKRAVLWLCDQAGKALLKLDDDDFRKFNLHQLLRHHGPAPSLAHKVFRWMMDTIEYHPAGKEKKKAICFSPHPDDDVISMGGTLIRLVDDGHEAHVAYMTSGNIAVFDHDAQRFADFVTQYNRLFGIDEKKSLEVEGQVFESLKTKPPGEPDIDAVLTIKGLIRRSEAIAGALKAGCQEENLHFLDLPFYRTGKVAKNPLGSEDVQIVKELILKVQPDQVYIAGDLSDPHGTHRVCAMAIFNALLEIEAETGSRPEALLYRGAWQEYPLHEIEICVPLSPNDMFKKRQAIFMHESQKDSALFPGTDPREFWERAEDRNIGTADSYNKIGLPEYFAMEAFVRWNGQPL</sequence>
<dbReference type="PROSITE" id="PS01161">
    <property type="entry name" value="GLC_GALNAC_ISOMERASE"/>
    <property type="match status" value="1"/>
</dbReference>
<dbReference type="EMBL" id="QPEX01000024">
    <property type="protein sequence ID" value="RCS49391.1"/>
    <property type="molecule type" value="Genomic_DNA"/>
</dbReference>
<reference evidence="3 4" key="1">
    <citation type="submission" date="2018-07" db="EMBL/GenBank/DDBJ databases">
        <title>Comparative genomes isolates from brazilian mangrove.</title>
        <authorList>
            <person name="De Araujo J.E."/>
            <person name="Taketani R.G."/>
            <person name="Silva M.C.P."/>
            <person name="Lourenco M.V."/>
            <person name="Oliveira V.M."/>
            <person name="Andreote F.D."/>
        </authorList>
    </citation>
    <scope>NUCLEOTIDE SEQUENCE [LARGE SCALE GENOMIC DNA]</scope>
    <source>
        <strain evidence="3 4">HEX PRIS-MGV</strain>
    </source>
</reference>
<dbReference type="PANTHER" id="PTHR42892:SF1">
    <property type="entry name" value="GLUCOSAMINE-6-PHOSPHATE ISOMERASE"/>
    <property type="match status" value="1"/>
</dbReference>
<accession>A0A368KRG5</accession>
<dbReference type="NCBIfam" id="NF002557">
    <property type="entry name" value="PRK02122.1"/>
    <property type="match status" value="1"/>
</dbReference>
<dbReference type="OrthoDB" id="9791139at2"/>
<dbReference type="Gene3D" id="3.40.50.10320">
    <property type="entry name" value="LmbE-like"/>
    <property type="match status" value="1"/>
</dbReference>
<dbReference type="SUPFAM" id="SSF100950">
    <property type="entry name" value="NagB/RpiA/CoA transferase-like"/>
    <property type="match status" value="1"/>
</dbReference>
<gene>
    <name evidence="3" type="primary">nagB</name>
    <name evidence="3" type="ORF">DTL42_12760</name>
</gene>
<dbReference type="PANTHER" id="PTHR42892">
    <property type="entry name" value="GLUCOSAMINE-6-PHOSPHATE DEAMINASE-LIKE PROTEIN BT_0258-RELATED"/>
    <property type="match status" value="1"/>
</dbReference>
<dbReference type="CDD" id="cd01399">
    <property type="entry name" value="GlcN6P_deaminase"/>
    <property type="match status" value="1"/>
</dbReference>
<dbReference type="InterPro" id="IPR006148">
    <property type="entry name" value="Glc/Gal-6P_isomerase"/>
</dbReference>
<dbReference type="EC" id="3.5.99.6" evidence="1"/>
<dbReference type="InterPro" id="IPR003737">
    <property type="entry name" value="GlcNAc_PI_deacetylase-related"/>
</dbReference>
<dbReference type="InterPro" id="IPR024078">
    <property type="entry name" value="LmbE-like_dom_sf"/>
</dbReference>
<protein>
    <recommendedName>
        <fullName evidence="1">Glucosamine-6-phosphate deaminase</fullName>
        <ecNumber evidence="1">3.5.99.6</ecNumber>
    </recommendedName>
</protein>
<dbReference type="InterPro" id="IPR018321">
    <property type="entry name" value="Glucosamine6P_isomerase_CS"/>
</dbReference>
<dbReference type="InterPro" id="IPR052960">
    <property type="entry name" value="GlcN6P_deaminase-like"/>
</dbReference>
<evidence type="ECO:0000313" key="3">
    <source>
        <dbReference type="EMBL" id="RCS49391.1"/>
    </source>
</evidence>
<dbReference type="GO" id="GO:0006046">
    <property type="term" value="P:N-acetylglucosamine catabolic process"/>
    <property type="evidence" value="ECO:0007669"/>
    <property type="project" value="UniProtKB-UniRule"/>
</dbReference>
<dbReference type="Pfam" id="PF01182">
    <property type="entry name" value="Glucosamine_iso"/>
    <property type="match status" value="1"/>
</dbReference>
<dbReference type="NCBIfam" id="TIGR00502">
    <property type="entry name" value="nagB"/>
    <property type="match status" value="1"/>
</dbReference>
<keyword evidence="3" id="KW-0378">Hydrolase</keyword>